<evidence type="ECO:0000313" key="2">
    <source>
        <dbReference type="EMBL" id="SEB16031.1"/>
    </source>
</evidence>
<dbReference type="Pfam" id="PF15587">
    <property type="entry name" value="Imm9"/>
    <property type="match status" value="1"/>
</dbReference>
<gene>
    <name evidence="1" type="ORF">GA398_01230</name>
    <name evidence="2" type="ORF">SAMN04487924_14128</name>
    <name evidence="3" type="ORF">SAMN05216250_14829</name>
</gene>
<evidence type="ECO:0000313" key="1">
    <source>
        <dbReference type="EMBL" id="KAB6149895.1"/>
    </source>
</evidence>
<dbReference type="Proteomes" id="UP000183040">
    <property type="component" value="Unassembled WGS sequence"/>
</dbReference>
<accession>A0A1H4H319</accession>
<sequence>MKYQLEITTLLVPVNVHQLFEKCEWPELNSFDKEMVENYFSDLVNGIQTDEALDDWTLTVVLYIGTYLGASHISIRKHGITDTTTKEKVLTIGIPLPCSKTIRWGVKKKERFTGKIPDENYRRNNRLLPVYFAKYDTMGTYIEDNIRIALLNLFEVGFTLKGYKVKKR</sequence>
<protein>
    <submittedName>
        <fullName evidence="2">Immunity protein 9</fullName>
    </submittedName>
</protein>
<organism evidence="2 4">
    <name type="scientific">Bacteroides xylanisolvens</name>
    <dbReference type="NCBI Taxonomy" id="371601"/>
    <lineage>
        <taxon>Bacteria</taxon>
        <taxon>Pseudomonadati</taxon>
        <taxon>Bacteroidota</taxon>
        <taxon>Bacteroidia</taxon>
        <taxon>Bacteroidales</taxon>
        <taxon>Bacteroidaceae</taxon>
        <taxon>Bacteroides</taxon>
    </lineage>
</organism>
<reference evidence="4 5" key="1">
    <citation type="submission" date="2016-10" db="EMBL/GenBank/DDBJ databases">
        <authorList>
            <person name="de Groot N.N."/>
        </authorList>
    </citation>
    <scope>NUCLEOTIDE SEQUENCE [LARGE SCALE GENOMIC DNA]</scope>
    <source>
        <strain evidence="3 5">NLAE-zl-C202</strain>
        <strain evidence="2 4">NLAE-zl-G339</strain>
    </source>
</reference>
<dbReference type="Proteomes" id="UP000434604">
    <property type="component" value="Unassembled WGS sequence"/>
</dbReference>
<evidence type="ECO:0000313" key="4">
    <source>
        <dbReference type="Proteomes" id="UP000183040"/>
    </source>
</evidence>
<proteinExistence type="predicted"/>
<evidence type="ECO:0000313" key="3">
    <source>
        <dbReference type="EMBL" id="SFN82519.1"/>
    </source>
</evidence>
<dbReference type="EMBL" id="FNRP01000041">
    <property type="protein sequence ID" value="SEB16031.1"/>
    <property type="molecule type" value="Genomic_DNA"/>
</dbReference>
<evidence type="ECO:0000313" key="5">
    <source>
        <dbReference type="Proteomes" id="UP000183766"/>
    </source>
</evidence>
<reference evidence="1 6" key="2">
    <citation type="journal article" date="2019" name="Nat. Med.">
        <title>A library of human gut bacterial isolates paired with longitudinal multiomics data enables mechanistic microbiome research.</title>
        <authorList>
            <person name="Poyet M."/>
            <person name="Groussin M."/>
            <person name="Gibbons S.M."/>
            <person name="Avila-Pacheco J."/>
            <person name="Jiang X."/>
            <person name="Kearney S.M."/>
            <person name="Perrotta A.R."/>
            <person name="Berdy B."/>
            <person name="Zhao S."/>
            <person name="Lieberman T.D."/>
            <person name="Swanson P.K."/>
            <person name="Smith M."/>
            <person name="Roesemann S."/>
            <person name="Alexander J.E."/>
            <person name="Rich S.A."/>
            <person name="Livny J."/>
            <person name="Vlamakis H."/>
            <person name="Clish C."/>
            <person name="Bullock K."/>
            <person name="Deik A."/>
            <person name="Scott J."/>
            <person name="Pierce K.A."/>
            <person name="Xavier R.J."/>
            <person name="Alm E.J."/>
        </authorList>
    </citation>
    <scope>NUCLEOTIDE SEQUENCE [LARGE SCALE GENOMIC DNA]</scope>
    <source>
        <strain evidence="1 6">BIOML-A58</strain>
    </source>
</reference>
<dbReference type="EMBL" id="FOUM01000048">
    <property type="protein sequence ID" value="SFN82519.1"/>
    <property type="molecule type" value="Genomic_DNA"/>
</dbReference>
<dbReference type="AlphaFoldDB" id="A0A1H4H319"/>
<dbReference type="InterPro" id="IPR028963">
    <property type="entry name" value="Imm9"/>
</dbReference>
<name>A0A1H4H319_9BACE</name>
<dbReference type="RefSeq" id="WP_074708700.1">
    <property type="nucleotide sequence ID" value="NZ_FNRP01000041.1"/>
</dbReference>
<evidence type="ECO:0000313" key="6">
    <source>
        <dbReference type="Proteomes" id="UP000434604"/>
    </source>
</evidence>
<dbReference type="Proteomes" id="UP000183766">
    <property type="component" value="Unassembled WGS sequence"/>
</dbReference>
<dbReference type="EMBL" id="WDED01000002">
    <property type="protein sequence ID" value="KAB6149895.1"/>
    <property type="molecule type" value="Genomic_DNA"/>
</dbReference>